<dbReference type="InterPro" id="IPR000210">
    <property type="entry name" value="BTB/POZ_dom"/>
</dbReference>
<sequence length="215" mass="24074">MGIVTSSPAPLAFPNADLIIRTSDKKEFKVHKNIMAMISEVFKDMMSLDDINPPRPPLGNSKPDLPVVDITESSPVISNLLKLIYHSPPPNSITLDDMLHLFHTMHKYQGAFGCARIQTGPQVIGLDDTVQDLFLANIDAKKTPMRLYAIAKKYSLNRISDSLLPAIVILDLRSLSNQSMSREIDFLPFREYHKLIFFAKQRASLILKAIESATL</sequence>
<evidence type="ECO:0000313" key="2">
    <source>
        <dbReference type="EMBL" id="KZT40216.1"/>
    </source>
</evidence>
<dbReference type="SUPFAM" id="SSF54695">
    <property type="entry name" value="POZ domain"/>
    <property type="match status" value="1"/>
</dbReference>
<organism evidence="2 3">
    <name type="scientific">Sistotremastrum suecicum HHB10207 ss-3</name>
    <dbReference type="NCBI Taxonomy" id="1314776"/>
    <lineage>
        <taxon>Eukaryota</taxon>
        <taxon>Fungi</taxon>
        <taxon>Dikarya</taxon>
        <taxon>Basidiomycota</taxon>
        <taxon>Agaricomycotina</taxon>
        <taxon>Agaricomycetes</taxon>
        <taxon>Sistotremastrales</taxon>
        <taxon>Sistotremastraceae</taxon>
        <taxon>Sistotremastrum</taxon>
    </lineage>
</organism>
<name>A0A166F2S3_9AGAM</name>
<evidence type="ECO:0000259" key="1">
    <source>
        <dbReference type="PROSITE" id="PS50097"/>
    </source>
</evidence>
<dbReference type="Proteomes" id="UP000076798">
    <property type="component" value="Unassembled WGS sequence"/>
</dbReference>
<dbReference type="EMBL" id="KV428035">
    <property type="protein sequence ID" value="KZT40216.1"/>
    <property type="molecule type" value="Genomic_DNA"/>
</dbReference>
<feature type="domain" description="BTB" evidence="1">
    <location>
        <begin position="16"/>
        <end position="85"/>
    </location>
</feature>
<dbReference type="PROSITE" id="PS50097">
    <property type="entry name" value="BTB"/>
    <property type="match status" value="1"/>
</dbReference>
<gene>
    <name evidence="2" type="ORF">SISSUDRAFT_1060430</name>
</gene>
<dbReference type="AlphaFoldDB" id="A0A166F2S3"/>
<proteinExistence type="predicted"/>
<dbReference type="OrthoDB" id="6359816at2759"/>
<evidence type="ECO:0000313" key="3">
    <source>
        <dbReference type="Proteomes" id="UP000076798"/>
    </source>
</evidence>
<protein>
    <recommendedName>
        <fullName evidence="1">BTB domain-containing protein</fullName>
    </recommendedName>
</protein>
<accession>A0A166F2S3</accession>
<keyword evidence="3" id="KW-1185">Reference proteome</keyword>
<dbReference type="InterPro" id="IPR011333">
    <property type="entry name" value="SKP1/BTB/POZ_sf"/>
</dbReference>
<dbReference type="Gene3D" id="3.30.710.10">
    <property type="entry name" value="Potassium Channel Kv1.1, Chain A"/>
    <property type="match status" value="1"/>
</dbReference>
<reference evidence="2 3" key="1">
    <citation type="journal article" date="2016" name="Mol. Biol. Evol.">
        <title>Comparative Genomics of Early-Diverging Mushroom-Forming Fungi Provides Insights into the Origins of Lignocellulose Decay Capabilities.</title>
        <authorList>
            <person name="Nagy L.G."/>
            <person name="Riley R."/>
            <person name="Tritt A."/>
            <person name="Adam C."/>
            <person name="Daum C."/>
            <person name="Floudas D."/>
            <person name="Sun H."/>
            <person name="Yadav J.S."/>
            <person name="Pangilinan J."/>
            <person name="Larsson K.H."/>
            <person name="Matsuura K."/>
            <person name="Barry K."/>
            <person name="Labutti K."/>
            <person name="Kuo R."/>
            <person name="Ohm R.A."/>
            <person name="Bhattacharya S.S."/>
            <person name="Shirouzu T."/>
            <person name="Yoshinaga Y."/>
            <person name="Martin F.M."/>
            <person name="Grigoriev I.V."/>
            <person name="Hibbett D.S."/>
        </authorList>
    </citation>
    <scope>NUCLEOTIDE SEQUENCE [LARGE SCALE GENOMIC DNA]</scope>
    <source>
        <strain evidence="2 3">HHB10207 ss-3</strain>
    </source>
</reference>
<dbReference type="Pfam" id="PF00651">
    <property type="entry name" value="BTB"/>
    <property type="match status" value="1"/>
</dbReference>
<dbReference type="CDD" id="cd18186">
    <property type="entry name" value="BTB_POZ_ZBTB_KLHL-like"/>
    <property type="match status" value="1"/>
</dbReference>